<comment type="caution">
    <text evidence="2">The sequence shown here is derived from an EMBL/GenBank/DDBJ whole genome shotgun (WGS) entry which is preliminary data.</text>
</comment>
<protein>
    <submittedName>
        <fullName evidence="2">Uncharacterized protein</fullName>
    </submittedName>
</protein>
<dbReference type="AlphaFoldDB" id="A0A369XG34"/>
<organism evidence="2 3">
    <name type="scientific">Candidatus Accumulibacter meliphilus</name>
    <dbReference type="NCBI Taxonomy" id="2211374"/>
    <lineage>
        <taxon>Bacteria</taxon>
        <taxon>Pseudomonadati</taxon>
        <taxon>Pseudomonadota</taxon>
        <taxon>Betaproteobacteria</taxon>
        <taxon>Candidatus Accumulibacter</taxon>
    </lineage>
</organism>
<evidence type="ECO:0000313" key="3">
    <source>
        <dbReference type="Proteomes" id="UP000253831"/>
    </source>
</evidence>
<dbReference type="EMBL" id="QPGA01000082">
    <property type="protein sequence ID" value="RDE48824.1"/>
    <property type="molecule type" value="Genomic_DNA"/>
</dbReference>
<reference evidence="2 3" key="1">
    <citation type="submission" date="2018-05" db="EMBL/GenBank/DDBJ databases">
        <title>Integrated omic analyses show evidence that a Ca. Accumulibacter phosphatis strain performs denitrification under micro-aerobic conditions.</title>
        <authorList>
            <person name="Camejo P.Y."/>
            <person name="Katherine M.D."/>
            <person name="Daniel N.R."/>
        </authorList>
    </citation>
    <scope>NUCLEOTIDE SEQUENCE [LARGE SCALE GENOMIC DNA]</scope>
    <source>
        <strain evidence="2">UW-LDO-IC</strain>
    </source>
</reference>
<keyword evidence="1" id="KW-0732">Signal</keyword>
<proteinExistence type="predicted"/>
<sequence>MPMASPLLTTLVAALAASLFAMPAIAQAGSGKDTTTTMDGTSAAMQGAGYRRGMLGTRGPSDCSRAKDPEQCAARRAAHRQVYEACRDKSGSALGQCLHQQAEQIDCTQARIPAQCAQRKTAYALCKGKTGAPFRNCVLQETLPADCSSASNASNAAVCQRQDKARKLCAAKSGSQHRQCVLDILGVGQ</sequence>
<feature type="chain" id="PRO_5016753635" evidence="1">
    <location>
        <begin position="29"/>
        <end position="189"/>
    </location>
</feature>
<evidence type="ECO:0000256" key="1">
    <source>
        <dbReference type="SAM" id="SignalP"/>
    </source>
</evidence>
<feature type="signal peptide" evidence="1">
    <location>
        <begin position="1"/>
        <end position="28"/>
    </location>
</feature>
<gene>
    <name evidence="2" type="ORF">DVS81_20010</name>
</gene>
<evidence type="ECO:0000313" key="2">
    <source>
        <dbReference type="EMBL" id="RDE48824.1"/>
    </source>
</evidence>
<dbReference type="Proteomes" id="UP000253831">
    <property type="component" value="Unassembled WGS sequence"/>
</dbReference>
<accession>A0A369XG34</accession>
<name>A0A369XG34_9PROT</name>